<organism evidence="1">
    <name type="scientific">viral metagenome</name>
    <dbReference type="NCBI Taxonomy" id="1070528"/>
    <lineage>
        <taxon>unclassified sequences</taxon>
        <taxon>metagenomes</taxon>
        <taxon>organismal metagenomes</taxon>
    </lineage>
</organism>
<name>A0A6M3LTV7_9ZZZZ</name>
<evidence type="ECO:0000313" key="1">
    <source>
        <dbReference type="EMBL" id="QJA96964.1"/>
    </source>
</evidence>
<reference evidence="1" key="1">
    <citation type="submission" date="2020-03" db="EMBL/GenBank/DDBJ databases">
        <title>The deep terrestrial virosphere.</title>
        <authorList>
            <person name="Holmfeldt K."/>
            <person name="Nilsson E."/>
            <person name="Simone D."/>
            <person name="Lopez-Fernandez M."/>
            <person name="Wu X."/>
            <person name="de Brujin I."/>
            <person name="Lundin D."/>
            <person name="Andersson A."/>
            <person name="Bertilsson S."/>
            <person name="Dopson M."/>
        </authorList>
    </citation>
    <scope>NUCLEOTIDE SEQUENCE</scope>
    <source>
        <strain evidence="1">MM415B06967</strain>
    </source>
</reference>
<accession>A0A6M3LTV7</accession>
<proteinExistence type="predicted"/>
<sequence length="238" mass="26701">MIAEAIEKIKTMAGFETAFFPIDGRNYSFKELHRIDPPDALKPVPLAVTTLDGVVDYVKASDSLPRNITVTSPRKVVCSGLLLPDYGNIRHDYIAAVCPSPTFRFDSYLPVEDFLLAIHTLFETTDDREKILKGLSNLSHAYEETRNDTGITAKLKKQESVSLLDEADITNPVVLKPFRTFHEIEQPKSMCILRIRKQGADFQAGLWCADGGLWELEAIRRIKQYLVDAELTNTSVIG</sequence>
<dbReference type="AlphaFoldDB" id="A0A6M3LTV7"/>
<protein>
    <submittedName>
        <fullName evidence="1">Uncharacterized protein</fullName>
    </submittedName>
</protein>
<dbReference type="EMBL" id="MT143450">
    <property type="protein sequence ID" value="QJA96964.1"/>
    <property type="molecule type" value="Genomic_DNA"/>
</dbReference>
<gene>
    <name evidence="1" type="ORF">MM415B06967_0005</name>
</gene>